<dbReference type="InterPro" id="IPR029063">
    <property type="entry name" value="SAM-dependent_MTases_sf"/>
</dbReference>
<dbReference type="STRING" id="1325130.HFN_1364"/>
<evidence type="ECO:0000256" key="1">
    <source>
        <dbReference type="SAM" id="MobiDB-lite"/>
    </source>
</evidence>
<dbReference type="EMBL" id="BASD01000034">
    <property type="protein sequence ID" value="GAD20120.1"/>
    <property type="molecule type" value="Genomic_DNA"/>
</dbReference>
<protein>
    <submittedName>
        <fullName evidence="2">Uncharacterized protein</fullName>
    </submittedName>
</protein>
<reference evidence="2 3" key="1">
    <citation type="journal article" date="2013" name="Genome Announc.">
        <title>Draft Genome Sequence of Helicobacter fennelliae Strain MRY12-0050, Isolated from a Bacteremia Patient.</title>
        <authorList>
            <person name="Rimbara E."/>
            <person name="Matsui M."/>
            <person name="Mori S."/>
            <person name="Suzuki S."/>
            <person name="Suzuki M."/>
            <person name="Kim H."/>
            <person name="Sekizuka T."/>
            <person name="Kuroda M."/>
            <person name="Shibayama K."/>
        </authorList>
    </citation>
    <scope>NUCLEOTIDE SEQUENCE [LARGE SCALE GENOMIC DNA]</scope>
    <source>
        <strain evidence="2 3">MRY12-0050</strain>
    </source>
</reference>
<dbReference type="Gene3D" id="3.40.50.150">
    <property type="entry name" value="Vaccinia Virus protein VP39"/>
    <property type="match status" value="1"/>
</dbReference>
<comment type="caution">
    <text evidence="2">The sequence shown here is derived from an EMBL/GenBank/DDBJ whole genome shotgun (WGS) entry which is preliminary data.</text>
</comment>
<feature type="compositionally biased region" description="Basic and acidic residues" evidence="1">
    <location>
        <begin position="1"/>
        <end position="49"/>
    </location>
</feature>
<feature type="region of interest" description="Disordered" evidence="1">
    <location>
        <begin position="1"/>
        <end position="62"/>
    </location>
</feature>
<evidence type="ECO:0000313" key="3">
    <source>
        <dbReference type="Proteomes" id="UP000018143"/>
    </source>
</evidence>
<gene>
    <name evidence="2" type="ORF">HFN_1364</name>
</gene>
<keyword evidence="3" id="KW-1185">Reference proteome</keyword>
<dbReference type="Proteomes" id="UP000018143">
    <property type="component" value="Unassembled WGS sequence"/>
</dbReference>
<name>T1D1M3_9HELI</name>
<accession>T1D1M3</accession>
<dbReference type="AlphaFoldDB" id="T1D1M3"/>
<sequence length="126" mass="14034">MDCHSPKGLYDDNTDKVDCHAGKSTRNDEAKRADSRNDKSTRHSERSEESTNNNKSMDCHENSCEFSRNDDLDSRLKALVFDYDAKTLSAQDKASLLKALSQLKIIDPACGSGAFPMGILQEILHL</sequence>
<evidence type="ECO:0000313" key="2">
    <source>
        <dbReference type="EMBL" id="GAD20120.1"/>
    </source>
</evidence>
<organism evidence="2 3">
    <name type="scientific">Helicobacter fennelliae MRY12-0050</name>
    <dbReference type="NCBI Taxonomy" id="1325130"/>
    <lineage>
        <taxon>Bacteria</taxon>
        <taxon>Pseudomonadati</taxon>
        <taxon>Campylobacterota</taxon>
        <taxon>Epsilonproteobacteria</taxon>
        <taxon>Campylobacterales</taxon>
        <taxon>Helicobacteraceae</taxon>
        <taxon>Helicobacter</taxon>
    </lineage>
</organism>
<proteinExistence type="predicted"/>